<keyword evidence="5" id="KW-0694">RNA-binding</keyword>
<dbReference type="InterPro" id="IPR012340">
    <property type="entry name" value="NA-bd_OB-fold"/>
</dbReference>
<comment type="caution">
    <text evidence="9">The sequence shown here is derived from an EMBL/GenBank/DDBJ whole genome shotgun (WGS) entry which is preliminary data.</text>
</comment>
<keyword evidence="3 5" id="KW-0687">Ribonucleoprotein</keyword>
<dbReference type="GO" id="GO:0019843">
    <property type="term" value="F:rRNA binding"/>
    <property type="evidence" value="ECO:0007669"/>
    <property type="project" value="UniProtKB-UniRule"/>
</dbReference>
<dbReference type="PANTHER" id="PTHR13691">
    <property type="entry name" value="RIBOSOMAL PROTEIN L2"/>
    <property type="match status" value="1"/>
</dbReference>
<dbReference type="InterPro" id="IPR008991">
    <property type="entry name" value="Translation_prot_SH3-like_sf"/>
</dbReference>
<dbReference type="InterPro" id="IPR022666">
    <property type="entry name" value="Ribosomal_uL2_RNA-bd_dom"/>
</dbReference>
<dbReference type="Pfam" id="PF00181">
    <property type="entry name" value="Ribosomal_L2_N"/>
    <property type="match status" value="1"/>
</dbReference>
<dbReference type="SUPFAM" id="SSF50104">
    <property type="entry name" value="Translation proteins SH3-like domain"/>
    <property type="match status" value="1"/>
</dbReference>
<dbReference type="PIRSF" id="PIRSF002158">
    <property type="entry name" value="Ribosomal_L2"/>
    <property type="match status" value="1"/>
</dbReference>
<dbReference type="FunFam" id="4.10.950.10:FF:000001">
    <property type="entry name" value="50S ribosomal protein L2"/>
    <property type="match status" value="1"/>
</dbReference>
<dbReference type="AlphaFoldDB" id="A0A2H0BRU9"/>
<dbReference type="SUPFAM" id="SSF50249">
    <property type="entry name" value="Nucleic acid-binding proteins"/>
    <property type="match status" value="1"/>
</dbReference>
<dbReference type="FunFam" id="2.30.30.30:FF:000001">
    <property type="entry name" value="50S ribosomal protein L2"/>
    <property type="match status" value="1"/>
</dbReference>
<feature type="region of interest" description="Disordered" evidence="6">
    <location>
        <begin position="221"/>
        <end position="281"/>
    </location>
</feature>
<evidence type="ECO:0000313" key="10">
    <source>
        <dbReference type="Proteomes" id="UP000231581"/>
    </source>
</evidence>
<keyword evidence="2 5" id="KW-0689">Ribosomal protein</keyword>
<dbReference type="GO" id="GO:0002181">
    <property type="term" value="P:cytoplasmic translation"/>
    <property type="evidence" value="ECO:0007669"/>
    <property type="project" value="TreeGrafter"/>
</dbReference>
<dbReference type="NCBIfam" id="TIGR01171">
    <property type="entry name" value="rplB_bact"/>
    <property type="match status" value="1"/>
</dbReference>
<evidence type="ECO:0000259" key="8">
    <source>
        <dbReference type="SMART" id="SM01383"/>
    </source>
</evidence>
<dbReference type="Gene3D" id="2.40.50.140">
    <property type="entry name" value="Nucleic acid-binding proteins"/>
    <property type="match status" value="1"/>
</dbReference>
<dbReference type="Gene3D" id="2.30.30.30">
    <property type="match status" value="1"/>
</dbReference>
<dbReference type="SMART" id="SM01383">
    <property type="entry name" value="Ribosomal_L2"/>
    <property type="match status" value="1"/>
</dbReference>
<dbReference type="InterPro" id="IPR014722">
    <property type="entry name" value="Rib_uL2_dom2"/>
</dbReference>
<evidence type="ECO:0000256" key="5">
    <source>
        <dbReference type="HAMAP-Rule" id="MF_01320"/>
    </source>
</evidence>
<feature type="compositionally biased region" description="Basic residues" evidence="6">
    <location>
        <begin position="258"/>
        <end position="281"/>
    </location>
</feature>
<comment type="function">
    <text evidence="5">One of the primary rRNA binding proteins. Required for association of the 30S and 50S subunits to form the 70S ribosome, for tRNA binding and peptide bond formation. It has been suggested to have peptidyltransferase activity; this is somewhat controversial. Makes several contacts with the 16S rRNA in the 70S ribosome.</text>
</comment>
<name>A0A2H0BRU9_9BACT</name>
<comment type="subunit">
    <text evidence="5">Part of the 50S ribosomal subunit. Forms a bridge to the 30S subunit in the 70S ribosome.</text>
</comment>
<dbReference type="Gene3D" id="4.10.950.10">
    <property type="entry name" value="Ribosomal protein L2, domain 3"/>
    <property type="match status" value="1"/>
</dbReference>
<dbReference type="GO" id="GO:0003735">
    <property type="term" value="F:structural constituent of ribosome"/>
    <property type="evidence" value="ECO:0007669"/>
    <property type="project" value="InterPro"/>
</dbReference>
<dbReference type="InterPro" id="IPR002171">
    <property type="entry name" value="Ribosomal_uL2"/>
</dbReference>
<evidence type="ECO:0000256" key="6">
    <source>
        <dbReference type="SAM" id="MobiDB-lite"/>
    </source>
</evidence>
<reference evidence="9 10" key="1">
    <citation type="submission" date="2017-09" db="EMBL/GenBank/DDBJ databases">
        <title>Depth-based differentiation of microbial function through sediment-hosted aquifers and enrichment of novel symbionts in the deep terrestrial subsurface.</title>
        <authorList>
            <person name="Probst A.J."/>
            <person name="Ladd B."/>
            <person name="Jarett J.K."/>
            <person name="Geller-Mcgrath D.E."/>
            <person name="Sieber C.M."/>
            <person name="Emerson J.B."/>
            <person name="Anantharaman K."/>
            <person name="Thomas B.C."/>
            <person name="Malmstrom R."/>
            <person name="Stieglmeier M."/>
            <person name="Klingl A."/>
            <person name="Woyke T."/>
            <person name="Ryan C.M."/>
            <person name="Banfield J.F."/>
        </authorList>
    </citation>
    <scope>NUCLEOTIDE SEQUENCE [LARGE SCALE GENOMIC DNA]</scope>
    <source>
        <strain evidence="9">CG22_combo_CG10-13_8_21_14_all_47_17</strain>
    </source>
</reference>
<dbReference type="InterPro" id="IPR014726">
    <property type="entry name" value="Ribosomal_uL2_dom3"/>
</dbReference>
<sequence length="281" mass="31098">MPIKKYRPTTPGRRLSSVQDFSDITKKKPEKSLVTIRKKRAGRSGGKIAVRHKGGGEKRFIREVDFIRNRFDIPATVKSVEYDPNRSSRIGLIAYRDGVKSYIILPDGLKVGDVVVSSQKEAEISVGNRLPLEKIPTGTQVHVVEMVPGKGGQLGRGAGTHIELLAVEGKWAVLKLPSGEMRRVPKGCMATIGTVSNPDWHLIRWGKAGRTRHRGIRPTVRGKAMNPVDHPHGGGEARNPIGLKYPKTPWGKHALGVKTRKSKKSSNKLIINRRKSKSKNR</sequence>
<feature type="domain" description="Large ribosomal subunit protein uL2 RNA-binding" evidence="8">
    <location>
        <begin position="42"/>
        <end position="117"/>
    </location>
</feature>
<keyword evidence="5" id="KW-0699">rRNA-binding</keyword>
<evidence type="ECO:0000256" key="2">
    <source>
        <dbReference type="ARBA" id="ARBA00022980"/>
    </source>
</evidence>
<evidence type="ECO:0000259" key="7">
    <source>
        <dbReference type="SMART" id="SM01382"/>
    </source>
</evidence>
<dbReference type="PANTHER" id="PTHR13691:SF5">
    <property type="entry name" value="LARGE RIBOSOMAL SUBUNIT PROTEIN UL2M"/>
    <property type="match status" value="1"/>
</dbReference>
<gene>
    <name evidence="5" type="primary">rplB</name>
    <name evidence="9" type="ORF">COX00_03255</name>
</gene>
<dbReference type="InterPro" id="IPR022669">
    <property type="entry name" value="Ribosomal_uL2_C"/>
</dbReference>
<evidence type="ECO:0000256" key="4">
    <source>
        <dbReference type="ARBA" id="ARBA00035242"/>
    </source>
</evidence>
<evidence type="ECO:0000313" key="9">
    <source>
        <dbReference type="EMBL" id="PIP60406.1"/>
    </source>
</evidence>
<feature type="domain" description="Large ribosomal subunit protein uL2 C-terminal" evidence="7">
    <location>
        <begin position="124"/>
        <end position="253"/>
    </location>
</feature>
<dbReference type="Proteomes" id="UP000231581">
    <property type="component" value="Unassembled WGS sequence"/>
</dbReference>
<comment type="similarity">
    <text evidence="1 5">Belongs to the universal ribosomal protein uL2 family.</text>
</comment>
<dbReference type="Pfam" id="PF03947">
    <property type="entry name" value="Ribosomal_L2_C"/>
    <property type="match status" value="1"/>
</dbReference>
<evidence type="ECO:0000256" key="3">
    <source>
        <dbReference type="ARBA" id="ARBA00023274"/>
    </source>
</evidence>
<dbReference type="GO" id="GO:0016740">
    <property type="term" value="F:transferase activity"/>
    <property type="evidence" value="ECO:0007669"/>
    <property type="project" value="InterPro"/>
</dbReference>
<dbReference type="SMART" id="SM01382">
    <property type="entry name" value="Ribosomal_L2_C"/>
    <property type="match status" value="1"/>
</dbReference>
<protein>
    <recommendedName>
        <fullName evidence="4 5">Large ribosomal subunit protein uL2</fullName>
    </recommendedName>
</protein>
<proteinExistence type="inferred from homology"/>
<dbReference type="EMBL" id="PCSZ01000063">
    <property type="protein sequence ID" value="PIP60406.1"/>
    <property type="molecule type" value="Genomic_DNA"/>
</dbReference>
<evidence type="ECO:0000256" key="1">
    <source>
        <dbReference type="ARBA" id="ARBA00005636"/>
    </source>
</evidence>
<accession>A0A2H0BRU9</accession>
<dbReference type="GO" id="GO:0015934">
    <property type="term" value="C:large ribosomal subunit"/>
    <property type="evidence" value="ECO:0007669"/>
    <property type="project" value="InterPro"/>
</dbReference>
<organism evidence="9 10">
    <name type="scientific">Candidatus Uhrbacteria bacterium CG22_combo_CG10-13_8_21_14_all_47_17</name>
    <dbReference type="NCBI Taxonomy" id="1975041"/>
    <lineage>
        <taxon>Bacteria</taxon>
        <taxon>Candidatus Uhriibacteriota</taxon>
    </lineage>
</organism>
<dbReference type="InterPro" id="IPR005880">
    <property type="entry name" value="Ribosomal_uL2_bac/org-type"/>
</dbReference>
<dbReference type="HAMAP" id="MF_01320_B">
    <property type="entry name" value="Ribosomal_uL2_B"/>
    <property type="match status" value="1"/>
</dbReference>